<dbReference type="AlphaFoldDB" id="A0AAD7ZJ32"/>
<dbReference type="SUPFAM" id="SSF49265">
    <property type="entry name" value="Fibronectin type III"/>
    <property type="match status" value="1"/>
</dbReference>
<protein>
    <recommendedName>
        <fullName evidence="1">Fibronectin type-III domain-containing protein</fullName>
    </recommendedName>
</protein>
<feature type="non-terminal residue" evidence="2">
    <location>
        <position position="1"/>
    </location>
</feature>
<dbReference type="CDD" id="cd00063">
    <property type="entry name" value="FN3"/>
    <property type="match status" value="1"/>
</dbReference>
<evidence type="ECO:0000313" key="2">
    <source>
        <dbReference type="EMBL" id="KAJ9581361.1"/>
    </source>
</evidence>
<gene>
    <name evidence="2" type="ORF">L9F63_023457</name>
</gene>
<dbReference type="Pfam" id="PF00041">
    <property type="entry name" value="fn3"/>
    <property type="match status" value="1"/>
</dbReference>
<dbReference type="EMBL" id="JASPKZ010007938">
    <property type="protein sequence ID" value="KAJ9581361.1"/>
    <property type="molecule type" value="Genomic_DNA"/>
</dbReference>
<evidence type="ECO:0000259" key="1">
    <source>
        <dbReference type="Pfam" id="PF00041"/>
    </source>
</evidence>
<dbReference type="InterPro" id="IPR013783">
    <property type="entry name" value="Ig-like_fold"/>
</dbReference>
<feature type="domain" description="Fibronectin type-III" evidence="1">
    <location>
        <begin position="70"/>
        <end position="123"/>
    </location>
</feature>
<accession>A0AAD7ZJ32</accession>
<dbReference type="Proteomes" id="UP001233999">
    <property type="component" value="Unassembled WGS sequence"/>
</dbReference>
<dbReference type="Gene3D" id="2.60.40.10">
    <property type="entry name" value="Immunoglobulins"/>
    <property type="match status" value="1"/>
</dbReference>
<proteinExistence type="predicted"/>
<feature type="non-terminal residue" evidence="2">
    <location>
        <position position="158"/>
    </location>
</feature>
<evidence type="ECO:0000313" key="3">
    <source>
        <dbReference type="Proteomes" id="UP001233999"/>
    </source>
</evidence>
<dbReference type="InterPro" id="IPR036116">
    <property type="entry name" value="FN3_sf"/>
</dbReference>
<dbReference type="InterPro" id="IPR003961">
    <property type="entry name" value="FN3_dom"/>
</dbReference>
<reference evidence="2" key="1">
    <citation type="journal article" date="2023" name="IScience">
        <title>Live-bearing cockroach genome reveals convergent evolutionary mechanisms linked to viviparity in insects and beyond.</title>
        <authorList>
            <person name="Fouks B."/>
            <person name="Harrison M.C."/>
            <person name="Mikhailova A.A."/>
            <person name="Marchal E."/>
            <person name="English S."/>
            <person name="Carruthers M."/>
            <person name="Jennings E.C."/>
            <person name="Chiamaka E.L."/>
            <person name="Frigard R.A."/>
            <person name="Pippel M."/>
            <person name="Attardo G.M."/>
            <person name="Benoit J.B."/>
            <person name="Bornberg-Bauer E."/>
            <person name="Tobe S.S."/>
        </authorList>
    </citation>
    <scope>NUCLEOTIDE SEQUENCE</scope>
    <source>
        <strain evidence="2">Stay&amp;Tobe</strain>
    </source>
</reference>
<keyword evidence="3" id="KW-1185">Reference proteome</keyword>
<reference evidence="2" key="2">
    <citation type="submission" date="2023-05" db="EMBL/GenBank/DDBJ databases">
        <authorList>
            <person name="Fouks B."/>
        </authorList>
    </citation>
    <scope>NUCLEOTIDE SEQUENCE</scope>
    <source>
        <strain evidence="2">Stay&amp;Tobe</strain>
        <tissue evidence="2">Testes</tissue>
    </source>
</reference>
<comment type="caution">
    <text evidence="2">The sequence shown here is derived from an EMBL/GenBank/DDBJ whole genome shotgun (WGS) entry which is preliminary data.</text>
</comment>
<organism evidence="2 3">
    <name type="scientific">Diploptera punctata</name>
    <name type="common">Pacific beetle cockroach</name>
    <dbReference type="NCBI Taxonomy" id="6984"/>
    <lineage>
        <taxon>Eukaryota</taxon>
        <taxon>Metazoa</taxon>
        <taxon>Ecdysozoa</taxon>
        <taxon>Arthropoda</taxon>
        <taxon>Hexapoda</taxon>
        <taxon>Insecta</taxon>
        <taxon>Pterygota</taxon>
        <taxon>Neoptera</taxon>
        <taxon>Polyneoptera</taxon>
        <taxon>Dictyoptera</taxon>
        <taxon>Blattodea</taxon>
        <taxon>Blaberoidea</taxon>
        <taxon>Blaberidae</taxon>
        <taxon>Diplopterinae</taxon>
        <taxon>Diploptera</taxon>
    </lineage>
</organism>
<name>A0AAD7ZJ32_DIPPU</name>
<sequence length="158" mass="18367">TIGTILIWNHEIGKILTKSRNCYLQDIIQQYTSDLISTNNYVYMYPRGVTCKFGTLKFPELPDGKPIITTAHNTSATSLHISWKPPNRDTIHGEFLGYRIEYRPRDRGQEAVKEIYIRDSTVDNENYNVAKQRIYLQFGSAVAFERPRHKNTTLQTIR</sequence>